<organism evidence="2 3">
    <name type="scientific">Ascidiaceihabitans donghaensis</name>
    <dbReference type="NCBI Taxonomy" id="1510460"/>
    <lineage>
        <taxon>Bacteria</taxon>
        <taxon>Pseudomonadati</taxon>
        <taxon>Pseudomonadota</taxon>
        <taxon>Alphaproteobacteria</taxon>
        <taxon>Rhodobacterales</taxon>
        <taxon>Paracoccaceae</taxon>
        <taxon>Ascidiaceihabitans</taxon>
    </lineage>
</organism>
<accession>A0A2R8BA23</accession>
<protein>
    <recommendedName>
        <fullName evidence="4">Bacterial virulence factor</fullName>
    </recommendedName>
</protein>
<dbReference type="AlphaFoldDB" id="A0A2R8BA23"/>
<dbReference type="Proteomes" id="UP000244880">
    <property type="component" value="Unassembled WGS sequence"/>
</dbReference>
<dbReference type="OrthoDB" id="1060501at2"/>
<feature type="compositionally biased region" description="Low complexity" evidence="1">
    <location>
        <begin position="659"/>
        <end position="694"/>
    </location>
</feature>
<evidence type="ECO:0000313" key="3">
    <source>
        <dbReference type="Proteomes" id="UP000244880"/>
    </source>
</evidence>
<proteinExistence type="predicted"/>
<dbReference type="PIRSF" id="PIRSF034586">
    <property type="entry name" value="Vir_effector_SfrC"/>
    <property type="match status" value="1"/>
</dbReference>
<evidence type="ECO:0000313" key="2">
    <source>
        <dbReference type="EMBL" id="SPH19912.1"/>
    </source>
</evidence>
<name>A0A2R8BA23_9RHOB</name>
<feature type="region of interest" description="Disordered" evidence="1">
    <location>
        <begin position="659"/>
        <end position="720"/>
    </location>
</feature>
<dbReference type="InterPro" id="IPR017030">
    <property type="entry name" value="Vir_effector_SfrC"/>
</dbReference>
<dbReference type="RefSeq" id="WP_108827198.1">
    <property type="nucleotide sequence ID" value="NZ_OMOR01000001.1"/>
</dbReference>
<reference evidence="2 3" key="1">
    <citation type="submission" date="2018-03" db="EMBL/GenBank/DDBJ databases">
        <authorList>
            <person name="Keele B.F."/>
        </authorList>
    </citation>
    <scope>NUCLEOTIDE SEQUENCE [LARGE SCALE GENOMIC DNA]</scope>
    <source>
        <strain evidence="2 3">CECT 8599</strain>
    </source>
</reference>
<evidence type="ECO:0000256" key="1">
    <source>
        <dbReference type="SAM" id="MobiDB-lite"/>
    </source>
</evidence>
<keyword evidence="3" id="KW-1185">Reference proteome</keyword>
<gene>
    <name evidence="2" type="ORF">ASD8599_00652</name>
</gene>
<dbReference type="EMBL" id="OMOR01000001">
    <property type="protein sequence ID" value="SPH19912.1"/>
    <property type="molecule type" value="Genomic_DNA"/>
</dbReference>
<sequence>MSQQDALSTRCTDVARLSRAALDWINDPENAQTVEGRTAHLPKVLRKSARRAERLGRAAQTKMSVSVFGPSQAGKSFLVSVLARPNEGRLVADFNGPGGKLDYISQVNPAGDGESTGLVTRFTMSRAPTPDGFPIQLNLLTEADIARTLINSFYEDGDLSEEPPSPDQLAAHFAAHTPKAQSTDVGGLDYEEVFEIADYVQKWISKSAYAFNLGGFWDEAAELAPRMTPEDRGQFLSILWGGYAPLTDLYIKLAKALATINHAEVIYAGLDSLQPRETSIIDVNTLGGLFGPEGEDMLDIQTAAGKNGKLNRAIVTALAAELVFPMEEQPSPFFGETDLLDFPGARNRFEAPLSVTLRNPEEAVTNMLLRGKVAYLFDRYVSNQEITSMLLCVPDSNMETLSLPGLVEQWIDLTHGSTPAERAQNDCILFFVMTKFDKHLGESASGGNESERFERRMDASLLKGFGKLTESWVHKWTDSQAFQNCYWLRNPNYFVEGLIEYDDQERETAIRAEKLARVAELKAGCLQTPSVQTHFKQPERAWDAALTLNDGGVGYLIEELTKVCKPESKLRQITTQIDALAGKVHQELAQFYVSDDVEKRIEEKRLAAAEIIDGLEMTLSHHRFGAFLNALSVDQDAVQDRISRVPSSIRITNAVTSEAPKPAMAAAAPAATRPGAPVRPGAPARPGAPLRPGAPARPSPAPTLDAGDTTKAPPAAQSIRTMTPEAFQADTAIAVWMEGLARFREDDEKLAVFQLNEETAGNLVNEMVHGFSRVDVRDGIMGMLTGISYGLTVDKQAPSAAIVCSERINNFVTMLGARDMLNGKGLVIDLGNGESRPAFERRKGADSADSLPAVPRASAADAWTDWVFALDSLFVENAKDGDAGTVNIEQNIRLGGVLSELSPNVG</sequence>
<dbReference type="Pfam" id="PF10139">
    <property type="entry name" value="Virul_Fac"/>
    <property type="match status" value="1"/>
</dbReference>
<evidence type="ECO:0008006" key="4">
    <source>
        <dbReference type="Google" id="ProtNLM"/>
    </source>
</evidence>